<dbReference type="SFLD" id="SFLDS00003">
    <property type="entry name" value="Haloacid_Dehalogenase"/>
    <property type="match status" value="1"/>
</dbReference>
<protein>
    <submittedName>
        <fullName evidence="2">HAD-like protein</fullName>
    </submittedName>
</protein>
<dbReference type="EMBL" id="MU006583">
    <property type="protein sequence ID" value="KAF2745279.1"/>
    <property type="molecule type" value="Genomic_DNA"/>
</dbReference>
<dbReference type="Pfam" id="PF13419">
    <property type="entry name" value="HAD_2"/>
    <property type="match status" value="1"/>
</dbReference>
<dbReference type="SFLD" id="SFLDG01129">
    <property type="entry name" value="C1.5:_HAD__Beta-PGM__Phosphata"/>
    <property type="match status" value="1"/>
</dbReference>
<dbReference type="OrthoDB" id="426235at2759"/>
<dbReference type="NCBIfam" id="TIGR01549">
    <property type="entry name" value="HAD-SF-IA-v1"/>
    <property type="match status" value="1"/>
</dbReference>
<keyword evidence="3" id="KW-1185">Reference proteome</keyword>
<dbReference type="GO" id="GO:0016791">
    <property type="term" value="F:phosphatase activity"/>
    <property type="evidence" value="ECO:0007669"/>
    <property type="project" value="UniProtKB-ARBA"/>
</dbReference>
<evidence type="ECO:0000313" key="2">
    <source>
        <dbReference type="EMBL" id="KAF2745279.1"/>
    </source>
</evidence>
<dbReference type="PANTHER" id="PTHR43885:SF1">
    <property type="entry name" value="SUPERFAMILY HYDROLASE, PUTATIVE (AFU_ORTHOLOGUE AFUA_4G13290)-RELATED"/>
    <property type="match status" value="1"/>
</dbReference>
<dbReference type="Gene3D" id="3.40.50.1000">
    <property type="entry name" value="HAD superfamily/HAD-like"/>
    <property type="match status" value="1"/>
</dbReference>
<dbReference type="SUPFAM" id="SSF56784">
    <property type="entry name" value="HAD-like"/>
    <property type="match status" value="1"/>
</dbReference>
<dbReference type="InterPro" id="IPR006439">
    <property type="entry name" value="HAD-SF_hydro_IA"/>
</dbReference>
<dbReference type="CDD" id="cd01427">
    <property type="entry name" value="HAD_like"/>
    <property type="match status" value="1"/>
</dbReference>
<feature type="region of interest" description="Disordered" evidence="1">
    <location>
        <begin position="1"/>
        <end position="26"/>
    </location>
</feature>
<dbReference type="InterPro" id="IPR041492">
    <property type="entry name" value="HAD_2"/>
</dbReference>
<sequence length="250" mass="27930">MSSPSPIRPRRFAPLNPARRKEGDERPKLKGIVFDVDGTLCEPQNYMFAEMRNALNITKATDILDHIYSLPASEQEAAHEKIRTIERTAMASQKPQLGLVQLMDYLDSRSIPKAICTRNFDTPVAHLLSNFLPHSKFEPIVTREFRPAKPDPAGILHIAKSWMHEDGGSGLIMVGDSIDDMTAGFKAGAATVLLVNDVNKHLVEHQHTDLVIKRLDELIGILEEGFEGRVEEEEEMVDAQGLVKEAVEEK</sequence>
<organism evidence="2 3">
    <name type="scientific">Sporormia fimetaria CBS 119925</name>
    <dbReference type="NCBI Taxonomy" id="1340428"/>
    <lineage>
        <taxon>Eukaryota</taxon>
        <taxon>Fungi</taxon>
        <taxon>Dikarya</taxon>
        <taxon>Ascomycota</taxon>
        <taxon>Pezizomycotina</taxon>
        <taxon>Dothideomycetes</taxon>
        <taxon>Pleosporomycetidae</taxon>
        <taxon>Pleosporales</taxon>
        <taxon>Sporormiaceae</taxon>
        <taxon>Sporormia</taxon>
    </lineage>
</organism>
<dbReference type="AlphaFoldDB" id="A0A6A6V6E1"/>
<evidence type="ECO:0000256" key="1">
    <source>
        <dbReference type="SAM" id="MobiDB-lite"/>
    </source>
</evidence>
<dbReference type="InterPro" id="IPR036412">
    <property type="entry name" value="HAD-like_sf"/>
</dbReference>
<dbReference type="InterPro" id="IPR023214">
    <property type="entry name" value="HAD_sf"/>
</dbReference>
<proteinExistence type="predicted"/>
<evidence type="ECO:0000313" key="3">
    <source>
        <dbReference type="Proteomes" id="UP000799440"/>
    </source>
</evidence>
<name>A0A6A6V6E1_9PLEO</name>
<accession>A0A6A6V6E1</accession>
<gene>
    <name evidence="2" type="ORF">M011DRAFT_495736</name>
</gene>
<dbReference type="Proteomes" id="UP000799440">
    <property type="component" value="Unassembled WGS sequence"/>
</dbReference>
<dbReference type="PANTHER" id="PTHR43885">
    <property type="entry name" value="HALOACID DEHALOGENASE-LIKE HYDROLASE"/>
    <property type="match status" value="1"/>
</dbReference>
<dbReference type="Gene3D" id="1.10.260.80">
    <property type="match status" value="1"/>
</dbReference>
<reference evidence="2" key="1">
    <citation type="journal article" date="2020" name="Stud. Mycol.">
        <title>101 Dothideomycetes genomes: a test case for predicting lifestyles and emergence of pathogens.</title>
        <authorList>
            <person name="Haridas S."/>
            <person name="Albert R."/>
            <person name="Binder M."/>
            <person name="Bloem J."/>
            <person name="Labutti K."/>
            <person name="Salamov A."/>
            <person name="Andreopoulos B."/>
            <person name="Baker S."/>
            <person name="Barry K."/>
            <person name="Bills G."/>
            <person name="Bluhm B."/>
            <person name="Cannon C."/>
            <person name="Castanera R."/>
            <person name="Culley D."/>
            <person name="Daum C."/>
            <person name="Ezra D."/>
            <person name="Gonzalez J."/>
            <person name="Henrissat B."/>
            <person name="Kuo A."/>
            <person name="Liang C."/>
            <person name="Lipzen A."/>
            <person name="Lutzoni F."/>
            <person name="Magnuson J."/>
            <person name="Mondo S."/>
            <person name="Nolan M."/>
            <person name="Ohm R."/>
            <person name="Pangilinan J."/>
            <person name="Park H.-J."/>
            <person name="Ramirez L."/>
            <person name="Alfaro M."/>
            <person name="Sun H."/>
            <person name="Tritt A."/>
            <person name="Yoshinaga Y."/>
            <person name="Zwiers L.-H."/>
            <person name="Turgeon B."/>
            <person name="Goodwin S."/>
            <person name="Spatafora J."/>
            <person name="Crous P."/>
            <person name="Grigoriev I."/>
        </authorList>
    </citation>
    <scope>NUCLEOTIDE SEQUENCE</scope>
    <source>
        <strain evidence="2">CBS 119925</strain>
    </source>
</reference>